<sequence>DAADSGPIFDAEPLQNVSNDDHYNVFAIKSAHPEQSKSVPDTYPIKQDAHNVIIDSLDMSYDKEEIDQNDDNDLANEQAELARRNSMKYALKMELECAQK</sequence>
<reference evidence="1" key="1">
    <citation type="journal article" date="2019" name="Sci. Rep.">
        <title>Draft genome of Tanacetum cinerariifolium, the natural source of mosquito coil.</title>
        <authorList>
            <person name="Yamashiro T."/>
            <person name="Shiraishi A."/>
            <person name="Satake H."/>
            <person name="Nakayama K."/>
        </authorList>
    </citation>
    <scope>NUCLEOTIDE SEQUENCE</scope>
</reference>
<gene>
    <name evidence="1" type="ORF">Tci_905282</name>
</gene>
<dbReference type="AlphaFoldDB" id="A0A699VGA5"/>
<evidence type="ECO:0000313" key="1">
    <source>
        <dbReference type="EMBL" id="GFD33313.1"/>
    </source>
</evidence>
<organism evidence="1">
    <name type="scientific">Tanacetum cinerariifolium</name>
    <name type="common">Dalmatian daisy</name>
    <name type="synonym">Chrysanthemum cinerariifolium</name>
    <dbReference type="NCBI Taxonomy" id="118510"/>
    <lineage>
        <taxon>Eukaryota</taxon>
        <taxon>Viridiplantae</taxon>
        <taxon>Streptophyta</taxon>
        <taxon>Embryophyta</taxon>
        <taxon>Tracheophyta</taxon>
        <taxon>Spermatophyta</taxon>
        <taxon>Magnoliopsida</taxon>
        <taxon>eudicotyledons</taxon>
        <taxon>Gunneridae</taxon>
        <taxon>Pentapetalae</taxon>
        <taxon>asterids</taxon>
        <taxon>campanulids</taxon>
        <taxon>Asterales</taxon>
        <taxon>Asteraceae</taxon>
        <taxon>Asteroideae</taxon>
        <taxon>Anthemideae</taxon>
        <taxon>Anthemidinae</taxon>
        <taxon>Tanacetum</taxon>
    </lineage>
</organism>
<proteinExistence type="predicted"/>
<comment type="caution">
    <text evidence="1">The sequence shown here is derived from an EMBL/GenBank/DDBJ whole genome shotgun (WGS) entry which is preliminary data.</text>
</comment>
<feature type="non-terminal residue" evidence="1">
    <location>
        <position position="1"/>
    </location>
</feature>
<name>A0A699VGA5_TANCI</name>
<protein>
    <submittedName>
        <fullName evidence="1">Uncharacterized protein</fullName>
    </submittedName>
</protein>
<dbReference type="EMBL" id="BKCJ011433971">
    <property type="protein sequence ID" value="GFD33313.1"/>
    <property type="molecule type" value="Genomic_DNA"/>
</dbReference>
<accession>A0A699VGA5</accession>